<dbReference type="Proteomes" id="UP000188929">
    <property type="component" value="Unassembled WGS sequence"/>
</dbReference>
<organism evidence="2 3">
    <name type="scientific">Pseudofrankia asymbiotica</name>
    <dbReference type="NCBI Taxonomy" id="1834516"/>
    <lineage>
        <taxon>Bacteria</taxon>
        <taxon>Bacillati</taxon>
        <taxon>Actinomycetota</taxon>
        <taxon>Actinomycetes</taxon>
        <taxon>Frankiales</taxon>
        <taxon>Frankiaceae</taxon>
        <taxon>Pseudofrankia</taxon>
    </lineage>
</organism>
<proteinExistence type="predicted"/>
<dbReference type="STRING" id="1834516.BL253_35315"/>
<sequence length="441" mass="46360">MTTPPQPPGHQPPSATPRPDGDVSVPAGRPEPPAGPPPRTGPVWWNLPPRLVACRLHPTGVLLDVPVTGANGTQIVVSTAWPDPNAPSSWTHQRWRPSPAGRGYDIPRLTELGDVVAITEWDTVTTPATVLPPAHRGLRRREPTVLPAEHHPVAHATWWGYIHAIDTDALILHGPFPTPVAAYSAAQQAYLRKLQPGHTQPATRAAPVQPATPPATVSVTYNGPNTTVGDPTHGWLTVPTDRFHNAIAVPTHQLHTLLRPHHGDLPPTTAHSTLAALAALAARHTPDQLPDICLPTPLTPDPTPPVSTPPLSDATDAPDPYDPDPTRLPTPAPSTTAPPEQPAAPPDAVTEPDPSASTKPDRPAADPTGPEPDLPHAAGRPTPADPPRTASDPFLPDLSPYTEPDPPLAGPVGPDGLPSADPLTPAEPLEPEPPDLGLEIL</sequence>
<dbReference type="RefSeq" id="WP_076822322.1">
    <property type="nucleotide sequence ID" value="NZ_MOMC01000104.1"/>
</dbReference>
<protein>
    <submittedName>
        <fullName evidence="2">Uncharacterized protein</fullName>
    </submittedName>
</protein>
<dbReference type="AlphaFoldDB" id="A0A1V2I0B7"/>
<dbReference type="EMBL" id="MOMC01000104">
    <property type="protein sequence ID" value="ONH22557.1"/>
    <property type="molecule type" value="Genomic_DNA"/>
</dbReference>
<evidence type="ECO:0000313" key="2">
    <source>
        <dbReference type="EMBL" id="ONH22557.1"/>
    </source>
</evidence>
<feature type="compositionally biased region" description="Pro residues" evidence="1">
    <location>
        <begin position="1"/>
        <end position="16"/>
    </location>
</feature>
<evidence type="ECO:0000313" key="3">
    <source>
        <dbReference type="Proteomes" id="UP000188929"/>
    </source>
</evidence>
<dbReference type="OrthoDB" id="3214758at2"/>
<evidence type="ECO:0000256" key="1">
    <source>
        <dbReference type="SAM" id="MobiDB-lite"/>
    </source>
</evidence>
<reference evidence="3" key="1">
    <citation type="submission" date="2016-10" db="EMBL/GenBank/DDBJ databases">
        <title>Frankia sp. NRRL B-16386 Genome sequencing.</title>
        <authorList>
            <person name="Ghodhbane-Gtari F."/>
            <person name="Swanson E."/>
            <person name="Gueddou A."/>
            <person name="Hezbri K."/>
            <person name="Ktari K."/>
            <person name="Nouioui I."/>
            <person name="Morris K."/>
            <person name="Simpson S."/>
            <person name="Abebe-Akele F."/>
            <person name="Thomas K."/>
            <person name="Gtari M."/>
            <person name="Tisa L.S."/>
        </authorList>
    </citation>
    <scope>NUCLEOTIDE SEQUENCE [LARGE SCALE GENOMIC DNA]</scope>
    <source>
        <strain evidence="3">NRRL B-16386</strain>
    </source>
</reference>
<feature type="compositionally biased region" description="Pro residues" evidence="1">
    <location>
        <begin position="29"/>
        <end position="40"/>
    </location>
</feature>
<accession>A0A1V2I0B7</accession>
<feature type="compositionally biased region" description="Pro residues" evidence="1">
    <location>
        <begin position="297"/>
        <end position="308"/>
    </location>
</feature>
<comment type="caution">
    <text evidence="2">The sequence shown here is derived from an EMBL/GenBank/DDBJ whole genome shotgun (WGS) entry which is preliminary data.</text>
</comment>
<feature type="region of interest" description="Disordered" evidence="1">
    <location>
        <begin position="1"/>
        <end position="43"/>
    </location>
</feature>
<gene>
    <name evidence="2" type="ORF">BL253_35315</name>
</gene>
<feature type="compositionally biased region" description="Low complexity" evidence="1">
    <location>
        <begin position="309"/>
        <end position="318"/>
    </location>
</feature>
<name>A0A1V2I0B7_9ACTN</name>
<keyword evidence="3" id="KW-1185">Reference proteome</keyword>
<feature type="region of interest" description="Disordered" evidence="1">
    <location>
        <begin position="291"/>
        <end position="441"/>
    </location>
</feature>